<accession>A0ABU5CAU9</accession>
<evidence type="ECO:0000313" key="2">
    <source>
        <dbReference type="Proteomes" id="UP001281447"/>
    </source>
</evidence>
<evidence type="ECO:0000313" key="1">
    <source>
        <dbReference type="EMBL" id="MDY0396443.1"/>
    </source>
</evidence>
<name>A0ABU5CAU9_9BACI</name>
<proteinExistence type="predicted"/>
<dbReference type="EMBL" id="JAWDIP010000004">
    <property type="protein sequence ID" value="MDY0396443.1"/>
    <property type="molecule type" value="Genomic_DNA"/>
</dbReference>
<gene>
    <name evidence="1" type="ORF">RWE15_21600</name>
</gene>
<reference evidence="1 2" key="1">
    <citation type="submission" date="2023-10" db="EMBL/GenBank/DDBJ databases">
        <title>Virgibacillus halophilus 5B73C genome.</title>
        <authorList>
            <person name="Miliotis G."/>
            <person name="Sengupta P."/>
            <person name="Hameed A."/>
            <person name="Chuvochina M."/>
            <person name="Mcdonagh F."/>
            <person name="Simpson A.C."/>
            <person name="Singh N.K."/>
            <person name="Rekha P.D."/>
            <person name="Raman K."/>
            <person name="Hugenholtz P."/>
            <person name="Venkateswaran K."/>
        </authorList>
    </citation>
    <scope>NUCLEOTIDE SEQUENCE [LARGE SCALE GENOMIC DNA]</scope>
    <source>
        <strain evidence="1 2">5B73C</strain>
    </source>
</reference>
<sequence>MKQKMEEVLKSFWGKYEIALPAAQSQKLFLLQKESIIVARFF</sequence>
<keyword evidence="2" id="KW-1185">Reference proteome</keyword>
<dbReference type="Proteomes" id="UP001281447">
    <property type="component" value="Unassembled WGS sequence"/>
</dbReference>
<organism evidence="1 2">
    <name type="scientific">Tigheibacillus halophilus</name>
    <dbReference type="NCBI Taxonomy" id="361280"/>
    <lineage>
        <taxon>Bacteria</taxon>
        <taxon>Bacillati</taxon>
        <taxon>Bacillota</taxon>
        <taxon>Bacilli</taxon>
        <taxon>Bacillales</taxon>
        <taxon>Bacillaceae</taxon>
        <taxon>Tigheibacillus</taxon>
    </lineage>
</organism>
<protein>
    <submittedName>
        <fullName evidence="1">Uncharacterized protein</fullName>
    </submittedName>
</protein>
<comment type="caution">
    <text evidence="1">The sequence shown here is derived from an EMBL/GenBank/DDBJ whole genome shotgun (WGS) entry which is preliminary data.</text>
</comment>